<dbReference type="PANTHER" id="PTHR21015">
    <property type="entry name" value="UDP-N-ACETYLGLUCOSAMINE--N-ACETYLMURAMYL-(PENTAPEPTIDE) PYROPHOSPHORYL-UNDECAPRENOL N-ACETYLGLUCOSAMINE TRANSFERASE 1"/>
    <property type="match status" value="1"/>
</dbReference>
<dbReference type="EC" id="2.4.1.227" evidence="10"/>
<dbReference type="GO" id="GO:0005975">
    <property type="term" value="P:carbohydrate metabolic process"/>
    <property type="evidence" value="ECO:0007669"/>
    <property type="project" value="InterPro"/>
</dbReference>
<comment type="similarity">
    <text evidence="10">Belongs to the glycosyltransferase 28 family. MurG subfamily.</text>
</comment>
<evidence type="ECO:0000256" key="6">
    <source>
        <dbReference type="ARBA" id="ARBA00022984"/>
    </source>
</evidence>
<dbReference type="UniPathway" id="UPA00219"/>
<keyword evidence="7 10" id="KW-0472">Membrane</keyword>
<dbReference type="Proteomes" id="UP000217083">
    <property type="component" value="Unassembled WGS sequence"/>
</dbReference>
<keyword evidence="14" id="KW-1185">Reference proteome</keyword>
<accession>A0A263BSP4</accession>
<dbReference type="GO" id="GO:0009252">
    <property type="term" value="P:peptidoglycan biosynthetic process"/>
    <property type="evidence" value="ECO:0007669"/>
    <property type="project" value="UniProtKB-UniRule"/>
</dbReference>
<dbReference type="GO" id="GO:0050511">
    <property type="term" value="F:undecaprenyldiphospho-muramoylpentapeptide beta-N-acetylglucosaminyltransferase activity"/>
    <property type="evidence" value="ECO:0007669"/>
    <property type="project" value="UniProtKB-UniRule"/>
</dbReference>
<dbReference type="RefSeq" id="WP_094925624.1">
    <property type="nucleotide sequence ID" value="NZ_NPIA01000007.1"/>
</dbReference>
<protein>
    <recommendedName>
        <fullName evidence="10">UDP-N-acetylglucosamine--N-acetylmuramyl-(pentapeptide) pyrophosphoryl-undecaprenol N-acetylglucosamine transferase</fullName>
        <ecNumber evidence="10">2.4.1.227</ecNumber>
    </recommendedName>
    <alternativeName>
        <fullName evidence="10">Undecaprenyl-PP-MurNAc-pentapeptide-UDPGlcNAc GlcNAc transferase</fullName>
    </alternativeName>
</protein>
<dbReference type="GO" id="GO:0051991">
    <property type="term" value="F:UDP-N-acetyl-D-glucosamine:N-acetylmuramoyl-L-alanyl-D-glutamyl-meso-2,6-diaminopimelyl-D-alanyl-D-alanine-diphosphoundecaprenol 4-beta-N-acetylglucosaminlytransferase activity"/>
    <property type="evidence" value="ECO:0007669"/>
    <property type="project" value="RHEA"/>
</dbReference>
<evidence type="ECO:0000256" key="4">
    <source>
        <dbReference type="ARBA" id="ARBA00022679"/>
    </source>
</evidence>
<comment type="caution">
    <text evidence="10">Lacks conserved residue(s) required for the propagation of feature annotation.</text>
</comment>
<dbReference type="InterPro" id="IPR004276">
    <property type="entry name" value="GlycoTrans_28_N"/>
</dbReference>
<dbReference type="Pfam" id="PF03033">
    <property type="entry name" value="Glyco_transf_28"/>
    <property type="match status" value="1"/>
</dbReference>
<evidence type="ECO:0000256" key="1">
    <source>
        <dbReference type="ARBA" id="ARBA00022475"/>
    </source>
</evidence>
<evidence type="ECO:0000256" key="3">
    <source>
        <dbReference type="ARBA" id="ARBA00022676"/>
    </source>
</evidence>
<reference evidence="13 14" key="2">
    <citation type="submission" date="2017-09" db="EMBL/GenBank/DDBJ databases">
        <title>Bacillus patelloidae sp. nov., isolated from the intestinal tract of a marine limpet.</title>
        <authorList>
            <person name="Liu R."/>
            <person name="Dong C."/>
            <person name="Shao Z."/>
        </authorList>
    </citation>
    <scope>NUCLEOTIDE SEQUENCE [LARGE SCALE GENOMIC DNA]</scope>
    <source>
        <strain evidence="13 14">SA5d-4</strain>
    </source>
</reference>
<evidence type="ECO:0000256" key="9">
    <source>
        <dbReference type="ARBA" id="ARBA00023316"/>
    </source>
</evidence>
<comment type="pathway">
    <text evidence="10">Cell wall biogenesis; peptidoglycan biosynthesis.</text>
</comment>
<comment type="catalytic activity">
    <reaction evidence="10">
        <text>di-trans,octa-cis-undecaprenyl diphospho-N-acetyl-alpha-D-muramoyl-L-alanyl-D-glutamyl-meso-2,6-diaminopimeloyl-D-alanyl-D-alanine + UDP-N-acetyl-alpha-D-glucosamine = di-trans,octa-cis-undecaprenyl diphospho-[N-acetyl-alpha-D-glucosaminyl-(1-&gt;4)]-N-acetyl-alpha-D-muramoyl-L-alanyl-D-glutamyl-meso-2,6-diaminopimeloyl-D-alanyl-D-alanine + UDP + H(+)</text>
        <dbReference type="Rhea" id="RHEA:31227"/>
        <dbReference type="ChEBI" id="CHEBI:15378"/>
        <dbReference type="ChEBI" id="CHEBI:57705"/>
        <dbReference type="ChEBI" id="CHEBI:58223"/>
        <dbReference type="ChEBI" id="CHEBI:61387"/>
        <dbReference type="ChEBI" id="CHEBI:61388"/>
        <dbReference type="EC" id="2.4.1.227"/>
    </reaction>
</comment>
<feature type="domain" description="Glycosyltransferase family 28 N-terminal" evidence="11">
    <location>
        <begin position="4"/>
        <end position="143"/>
    </location>
</feature>
<evidence type="ECO:0000256" key="7">
    <source>
        <dbReference type="ARBA" id="ARBA00023136"/>
    </source>
</evidence>
<dbReference type="NCBIfam" id="NF009102">
    <property type="entry name" value="PRK12446.1"/>
    <property type="match status" value="1"/>
</dbReference>
<evidence type="ECO:0000256" key="2">
    <source>
        <dbReference type="ARBA" id="ARBA00022618"/>
    </source>
</evidence>
<evidence type="ECO:0000256" key="10">
    <source>
        <dbReference type="HAMAP-Rule" id="MF_00033"/>
    </source>
</evidence>
<feature type="binding site" evidence="10">
    <location>
        <position position="165"/>
    </location>
    <ligand>
        <name>UDP-N-acetyl-alpha-D-glucosamine</name>
        <dbReference type="ChEBI" id="CHEBI:57705"/>
    </ligand>
</feature>
<evidence type="ECO:0000313" key="14">
    <source>
        <dbReference type="Proteomes" id="UP000217083"/>
    </source>
</evidence>
<dbReference type="GO" id="GO:0005886">
    <property type="term" value="C:plasma membrane"/>
    <property type="evidence" value="ECO:0007669"/>
    <property type="project" value="UniProtKB-SubCell"/>
</dbReference>
<dbReference type="Pfam" id="PF04101">
    <property type="entry name" value="Glyco_tran_28_C"/>
    <property type="match status" value="1"/>
</dbReference>
<evidence type="ECO:0000259" key="11">
    <source>
        <dbReference type="Pfam" id="PF03033"/>
    </source>
</evidence>
<feature type="binding site" evidence="10">
    <location>
        <begin position="11"/>
        <end position="13"/>
    </location>
    <ligand>
        <name>UDP-N-acetyl-alpha-D-glucosamine</name>
        <dbReference type="ChEBI" id="CHEBI:57705"/>
    </ligand>
</feature>
<keyword evidence="6 10" id="KW-0573">Peptidoglycan synthesis</keyword>
<feature type="domain" description="Glycosyl transferase family 28 C-terminal" evidence="12">
    <location>
        <begin position="188"/>
        <end position="331"/>
    </location>
</feature>
<keyword evidence="5 10" id="KW-0133">Cell shape</keyword>
<dbReference type="SUPFAM" id="SSF53756">
    <property type="entry name" value="UDP-Glycosyltransferase/glycogen phosphorylase"/>
    <property type="match status" value="1"/>
</dbReference>
<dbReference type="GO" id="GO:0051301">
    <property type="term" value="P:cell division"/>
    <property type="evidence" value="ECO:0007669"/>
    <property type="project" value="UniProtKB-KW"/>
</dbReference>
<keyword evidence="1 10" id="KW-1003">Cell membrane</keyword>
<evidence type="ECO:0000313" key="13">
    <source>
        <dbReference type="EMBL" id="OZM56206.1"/>
    </source>
</evidence>
<evidence type="ECO:0000256" key="8">
    <source>
        <dbReference type="ARBA" id="ARBA00023306"/>
    </source>
</evidence>
<reference evidence="14" key="1">
    <citation type="submission" date="2017-08" db="EMBL/GenBank/DDBJ databases">
        <authorList>
            <person name="Huang Z."/>
        </authorList>
    </citation>
    <scope>NUCLEOTIDE SEQUENCE [LARGE SCALE GENOMIC DNA]</scope>
    <source>
        <strain evidence="14">SA5d-4</strain>
    </source>
</reference>
<dbReference type="HAMAP" id="MF_00033">
    <property type="entry name" value="MurG"/>
    <property type="match status" value="1"/>
</dbReference>
<organism evidence="13 14">
    <name type="scientific">Lottiidibacillus patelloidae</name>
    <dbReference type="NCBI Taxonomy" id="2670334"/>
    <lineage>
        <taxon>Bacteria</taxon>
        <taxon>Bacillati</taxon>
        <taxon>Bacillota</taxon>
        <taxon>Bacilli</taxon>
        <taxon>Bacillales</taxon>
        <taxon>Bacillaceae</taxon>
        <taxon>Lottiidibacillus</taxon>
    </lineage>
</organism>
<name>A0A263BSP4_9BACI</name>
<dbReference type="NCBIfam" id="TIGR01133">
    <property type="entry name" value="murG"/>
    <property type="match status" value="1"/>
</dbReference>
<proteinExistence type="inferred from homology"/>
<keyword evidence="2 10" id="KW-0132">Cell division</keyword>
<evidence type="ECO:0000259" key="12">
    <source>
        <dbReference type="Pfam" id="PF04101"/>
    </source>
</evidence>
<dbReference type="PANTHER" id="PTHR21015:SF27">
    <property type="entry name" value="UDP-N-ACETYLGLUCOSAMINE--N-ACETYLMURAMYL-(PENTAPEPTIDE) PYROPHOSPHORYL-UNDECAPRENOL N-ACETYLGLUCOSAMINE TRANSFERASE"/>
    <property type="match status" value="1"/>
</dbReference>
<comment type="caution">
    <text evidence="13">The sequence shown here is derived from an EMBL/GenBank/DDBJ whole genome shotgun (WGS) entry which is preliminary data.</text>
</comment>
<feature type="binding site" evidence="10">
    <location>
        <position position="195"/>
    </location>
    <ligand>
        <name>UDP-N-acetyl-alpha-D-glucosamine</name>
        <dbReference type="ChEBI" id="CHEBI:57705"/>
    </ligand>
</feature>
<dbReference type="GO" id="GO:0071555">
    <property type="term" value="P:cell wall organization"/>
    <property type="evidence" value="ECO:0007669"/>
    <property type="project" value="UniProtKB-KW"/>
</dbReference>
<keyword evidence="9 10" id="KW-0961">Cell wall biogenesis/degradation</keyword>
<dbReference type="EMBL" id="NPIA01000007">
    <property type="protein sequence ID" value="OZM56206.1"/>
    <property type="molecule type" value="Genomic_DNA"/>
</dbReference>
<dbReference type="CDD" id="cd03785">
    <property type="entry name" value="GT28_MurG"/>
    <property type="match status" value="1"/>
</dbReference>
<evidence type="ECO:0000256" key="5">
    <source>
        <dbReference type="ARBA" id="ARBA00022960"/>
    </source>
</evidence>
<dbReference type="InterPro" id="IPR006009">
    <property type="entry name" value="GlcNAc_MurG"/>
</dbReference>
<dbReference type="InterPro" id="IPR007235">
    <property type="entry name" value="Glyco_trans_28_C"/>
</dbReference>
<gene>
    <name evidence="10" type="primary">murG</name>
    <name evidence="13" type="ORF">CIB95_12325</name>
</gene>
<comment type="function">
    <text evidence="10">Cell wall formation. Catalyzes the transfer of a GlcNAc subunit on undecaprenyl-pyrophosphoryl-MurNAc-pentapeptide (lipid intermediate I) to form undecaprenyl-pyrophosphoryl-MurNAc-(pentapeptide)GlcNAc (lipid intermediate II).</text>
</comment>
<keyword evidence="4 10" id="KW-0808">Transferase</keyword>
<dbReference type="GO" id="GO:0008360">
    <property type="term" value="P:regulation of cell shape"/>
    <property type="evidence" value="ECO:0007669"/>
    <property type="project" value="UniProtKB-KW"/>
</dbReference>
<keyword evidence="3 10" id="KW-0328">Glycosyltransferase</keyword>
<comment type="subcellular location">
    <subcellularLocation>
        <location evidence="10">Cell membrane</location>
        <topology evidence="10">Peripheral membrane protein</topology>
        <orientation evidence="10">Cytoplasmic side</orientation>
    </subcellularLocation>
</comment>
<sequence>MKKIILTGGGSAGHVTPNLALISKLNEEKKWEIHYIGSKNGIERELINETKIPYHPISSGKLRRYIDLENIKDPFKVLAGVAQSYRLIRKLKPQVVFSKGGFVSVPVVIGAWLNKVPVYIHESDLTPGLANKIAMKFSTKVFTTFDETIAYLPKEKAVHTGSPIREAILKGNLKSGLSFLDFDNSKPIITIMGGSLGSLKINEIVRAALPELLKHYQIVHLCGKGKVDEGLNNTVGYRQYEYLGDELPDILAATNYVISRAGSNSIFEFLTLKKPMLLIPLSRNASRGDQILNAESFKKKGFASVIEEEDLTTETLIKEMKNLHDQKVTYIDQMYKYAPSNAIETIANYLNEKN</sequence>
<keyword evidence="8 10" id="KW-0131">Cell cycle</keyword>
<dbReference type="Gene3D" id="3.40.50.2000">
    <property type="entry name" value="Glycogen Phosphorylase B"/>
    <property type="match status" value="2"/>
</dbReference>
<dbReference type="AlphaFoldDB" id="A0A263BSP4"/>
<feature type="binding site" evidence="10">
    <location>
        <position position="290"/>
    </location>
    <ligand>
        <name>UDP-N-acetyl-alpha-D-glucosamine</name>
        <dbReference type="ChEBI" id="CHEBI:57705"/>
    </ligand>
</feature>